<dbReference type="Proteomes" id="UP000537130">
    <property type="component" value="Unassembled WGS sequence"/>
</dbReference>
<dbReference type="InterPro" id="IPR024551">
    <property type="entry name" value="AspAT_Ic"/>
</dbReference>
<dbReference type="GO" id="GO:0004069">
    <property type="term" value="F:L-aspartate:2-oxoglutarate aminotransferase activity"/>
    <property type="evidence" value="ECO:0007669"/>
    <property type="project" value="InterPro"/>
</dbReference>
<dbReference type="RefSeq" id="WP_183410200.1">
    <property type="nucleotide sequence ID" value="NZ_JACHWY010000001.1"/>
</dbReference>
<keyword evidence="1" id="KW-0238">DNA-binding</keyword>
<dbReference type="SUPFAM" id="SSF53383">
    <property type="entry name" value="PLP-dependent transferases"/>
    <property type="match status" value="1"/>
</dbReference>
<sequence length="419" mass="45550">MNAEELRSLESQLSEQFDAIKQRGLNLDLTRGKPSTDQLNLSNGLLADISEKALKDPNLRNYGGLLGIPEARDLFSQVIGVKPEETLVGGNSSLTLMYFAAHFAMHLGVDGPDSAWMKEGSIKMLAPVPGYDRHFSVSETLGIELIPVALMDDGPDMDEVERLVKADPKIKGIWCVPRFSNPTGHVYSDAVVERFAQLGKIAGPNFRIFWDNAYALHFLSENAPQLGNIMDACRKAGTEDSVYIFGSTSKITFAGAGVAFMGMSERNLANFSKHLGMTQIGPDKINQLRHVAFFRTYDNLVAHMKQHADMLKPRFDAVLRGLENGLSGTGAGEWITPEGGYFISFNTLPGLATEVVAMAADAGVKLTPAGATYPYGKDPDNKNIRIAPSVPSVADIEAATDVFVTCVKLATVRHWLKSA</sequence>
<dbReference type="EMBL" id="JACHWY010000001">
    <property type="protein sequence ID" value="MBB3047151.1"/>
    <property type="molecule type" value="Genomic_DNA"/>
</dbReference>
<dbReference type="Gene3D" id="3.40.640.10">
    <property type="entry name" value="Type I PLP-dependent aspartate aminotransferase-like (Major domain)"/>
    <property type="match status" value="1"/>
</dbReference>
<keyword evidence="2" id="KW-1185">Reference proteome</keyword>
<evidence type="ECO:0000313" key="2">
    <source>
        <dbReference type="Proteomes" id="UP000537130"/>
    </source>
</evidence>
<accession>A0A7W4W472</accession>
<dbReference type="InterPro" id="IPR015422">
    <property type="entry name" value="PyrdxlP-dep_Trfase_small"/>
</dbReference>
<dbReference type="AlphaFoldDB" id="A0A7W4W472"/>
<dbReference type="InterPro" id="IPR015421">
    <property type="entry name" value="PyrdxlP-dep_Trfase_major"/>
</dbReference>
<dbReference type="PANTHER" id="PTHR43799:SF1">
    <property type="entry name" value="ASPARTATE AMINOTRANSFERASE"/>
    <property type="match status" value="1"/>
</dbReference>
<dbReference type="PANTHER" id="PTHR43799">
    <property type="entry name" value="AMINOTRANSFERASE, PUTATIVE-RELATED"/>
    <property type="match status" value="1"/>
</dbReference>
<dbReference type="Gene3D" id="3.90.1150.10">
    <property type="entry name" value="Aspartate Aminotransferase, domain 1"/>
    <property type="match status" value="1"/>
</dbReference>
<reference evidence="1 2" key="1">
    <citation type="submission" date="2020-08" db="EMBL/GenBank/DDBJ databases">
        <title>Genomic Encyclopedia of Type Strains, Phase III (KMG-III): the genomes of soil and plant-associated and newly described type strains.</title>
        <authorList>
            <person name="Whitman W."/>
        </authorList>
    </citation>
    <scope>NUCLEOTIDE SEQUENCE [LARGE SCALE GENOMIC DNA]</scope>
    <source>
        <strain evidence="1 2">CECT 8654</strain>
    </source>
</reference>
<gene>
    <name evidence="1" type="ORF">FHR99_001387</name>
</gene>
<comment type="caution">
    <text evidence="1">The sequence shown here is derived from an EMBL/GenBank/DDBJ whole genome shotgun (WGS) entry which is preliminary data.</text>
</comment>
<dbReference type="InterPro" id="IPR015424">
    <property type="entry name" value="PyrdxlP-dep_Trfase"/>
</dbReference>
<proteinExistence type="predicted"/>
<protein>
    <submittedName>
        <fullName evidence="1">DNA-binding transcriptional MocR family regulator</fullName>
    </submittedName>
</protein>
<dbReference type="Pfam" id="PF12897">
    <property type="entry name" value="Asp_aminotransf"/>
    <property type="match status" value="1"/>
</dbReference>
<organism evidence="1 2">
    <name type="scientific">Litorivivens lipolytica</name>
    <dbReference type="NCBI Taxonomy" id="1524264"/>
    <lineage>
        <taxon>Bacteria</taxon>
        <taxon>Pseudomonadati</taxon>
        <taxon>Pseudomonadota</taxon>
        <taxon>Gammaproteobacteria</taxon>
        <taxon>Litorivivens</taxon>
    </lineage>
</organism>
<dbReference type="CDD" id="cd00609">
    <property type="entry name" value="AAT_like"/>
    <property type="match status" value="1"/>
</dbReference>
<dbReference type="GO" id="GO:0003677">
    <property type="term" value="F:DNA binding"/>
    <property type="evidence" value="ECO:0007669"/>
    <property type="project" value="UniProtKB-KW"/>
</dbReference>
<name>A0A7W4W472_9GAMM</name>
<evidence type="ECO:0000313" key="1">
    <source>
        <dbReference type="EMBL" id="MBB3047151.1"/>
    </source>
</evidence>